<dbReference type="InterPro" id="IPR024961">
    <property type="entry name" value="T2SS_GspC_N"/>
</dbReference>
<dbReference type="Proteomes" id="UP000501568">
    <property type="component" value="Chromosome"/>
</dbReference>
<dbReference type="KEGG" id="spzr:G5C33_07985"/>
<accession>A0A6G6YA67</accession>
<feature type="domain" description="Type II secretion system protein GspC N-terminal" evidence="10">
    <location>
        <begin position="23"/>
        <end position="145"/>
    </location>
</feature>
<evidence type="ECO:0000256" key="7">
    <source>
        <dbReference type="ARBA" id="ARBA00022989"/>
    </source>
</evidence>
<dbReference type="Gene3D" id="2.30.30.830">
    <property type="match status" value="1"/>
</dbReference>
<dbReference type="GO" id="GO:0005886">
    <property type="term" value="C:plasma membrane"/>
    <property type="evidence" value="ECO:0007669"/>
    <property type="project" value="UniProtKB-SubCell"/>
</dbReference>
<evidence type="ECO:0000256" key="5">
    <source>
        <dbReference type="ARBA" id="ARBA00022692"/>
    </source>
</evidence>
<gene>
    <name evidence="11" type="ORF">G5C33_07985</name>
</gene>
<keyword evidence="5" id="KW-0812">Transmembrane</keyword>
<dbReference type="GO" id="GO:0015031">
    <property type="term" value="P:protein transport"/>
    <property type="evidence" value="ECO:0007669"/>
    <property type="project" value="UniProtKB-KW"/>
</dbReference>
<reference evidence="11 12" key="1">
    <citation type="submission" date="2020-02" db="EMBL/GenBank/DDBJ databases">
        <authorList>
            <person name="Zheng R.K."/>
            <person name="Sun C.M."/>
        </authorList>
    </citation>
    <scope>NUCLEOTIDE SEQUENCE [LARGE SCALE GENOMIC DNA]</scope>
    <source>
        <strain evidence="12">zrk23</strain>
    </source>
</reference>
<evidence type="ECO:0000313" key="12">
    <source>
        <dbReference type="Proteomes" id="UP000501568"/>
    </source>
</evidence>
<proteinExistence type="predicted"/>
<keyword evidence="8" id="KW-0472">Membrane</keyword>
<dbReference type="SUPFAM" id="SSF50156">
    <property type="entry name" value="PDZ domain-like"/>
    <property type="match status" value="1"/>
</dbReference>
<evidence type="ECO:0000313" key="11">
    <source>
        <dbReference type="EMBL" id="QIG81834.1"/>
    </source>
</evidence>
<evidence type="ECO:0000256" key="1">
    <source>
        <dbReference type="ARBA" id="ARBA00004533"/>
    </source>
</evidence>
<dbReference type="Gene3D" id="2.30.42.10">
    <property type="match status" value="1"/>
</dbReference>
<keyword evidence="7" id="KW-1133">Transmembrane helix</keyword>
<organism evidence="11 12">
    <name type="scientific">Stakelama tenebrarum</name>
    <dbReference type="NCBI Taxonomy" id="2711215"/>
    <lineage>
        <taxon>Bacteria</taxon>
        <taxon>Pseudomonadati</taxon>
        <taxon>Pseudomonadota</taxon>
        <taxon>Alphaproteobacteria</taxon>
        <taxon>Sphingomonadales</taxon>
        <taxon>Sphingomonadaceae</taxon>
        <taxon>Stakelama</taxon>
    </lineage>
</organism>
<evidence type="ECO:0000256" key="3">
    <source>
        <dbReference type="ARBA" id="ARBA00022475"/>
    </source>
</evidence>
<keyword evidence="3" id="KW-1003">Cell membrane</keyword>
<sequence length="253" mass="25373">MQRFALSPRQARIALTLLTGAVVVSLAFALAGLTWRIAGHAGTGAITVPSGGASAPAPDIAPALALAPFGKPAVGEATQRTGLPLELKGVVAAIPASLSTAYISVEGAPAESFAVGDRVSGSTIRSILRDRVVIENGGRVEALYFPDPTLSPEQRQAQASAPASGPAPSAPDAANPAALLQRFDATPTEQGLRIGDSPPPGLQPGDVIETVNGAAVNDPASAAAAIQGAQASGNASVTVNRQGTRLTITMPIR</sequence>
<keyword evidence="6" id="KW-0653">Protein transport</keyword>
<evidence type="ECO:0000256" key="4">
    <source>
        <dbReference type="ARBA" id="ARBA00022519"/>
    </source>
</evidence>
<keyword evidence="2" id="KW-0813">Transport</keyword>
<feature type="region of interest" description="Disordered" evidence="9">
    <location>
        <begin position="152"/>
        <end position="174"/>
    </location>
</feature>
<protein>
    <submittedName>
        <fullName evidence="11">Signaling protein</fullName>
    </submittedName>
</protein>
<dbReference type="Pfam" id="PF11356">
    <property type="entry name" value="T2SSC"/>
    <property type="match status" value="1"/>
</dbReference>
<evidence type="ECO:0000256" key="2">
    <source>
        <dbReference type="ARBA" id="ARBA00022448"/>
    </source>
</evidence>
<keyword evidence="4" id="KW-0997">Cell inner membrane</keyword>
<dbReference type="EMBL" id="CP049109">
    <property type="protein sequence ID" value="QIG81834.1"/>
    <property type="molecule type" value="Genomic_DNA"/>
</dbReference>
<evidence type="ECO:0000256" key="6">
    <source>
        <dbReference type="ARBA" id="ARBA00022927"/>
    </source>
</evidence>
<evidence type="ECO:0000256" key="9">
    <source>
        <dbReference type="SAM" id="MobiDB-lite"/>
    </source>
</evidence>
<dbReference type="InterPro" id="IPR036034">
    <property type="entry name" value="PDZ_sf"/>
</dbReference>
<comment type="subcellular location">
    <subcellularLocation>
        <location evidence="1">Cell inner membrane</location>
    </subcellularLocation>
</comment>
<name>A0A6G6YA67_9SPHN</name>
<evidence type="ECO:0000259" key="10">
    <source>
        <dbReference type="Pfam" id="PF11356"/>
    </source>
</evidence>
<dbReference type="AlphaFoldDB" id="A0A6G6YA67"/>
<keyword evidence="12" id="KW-1185">Reference proteome</keyword>
<evidence type="ECO:0000256" key="8">
    <source>
        <dbReference type="ARBA" id="ARBA00023136"/>
    </source>
</evidence>